<proteinExistence type="predicted"/>
<gene>
    <name evidence="1" type="ORF">DM035_21815</name>
</gene>
<protein>
    <submittedName>
        <fullName evidence="1">Uncharacterized protein</fullName>
    </submittedName>
</protein>
<sequence length="161" mass="18178">MCCEYFRLRGDILSQISFDELATSFRYQVVKTWLFRSGLPQSKAALLLSAEAHDSGYVKEPKKLSGSMLAAWGKSRSTPYWAAAAALSLLLKDGWIPSTYSEWAGTAYLLVREKDSDDLDDYFHLLPENVDKMLAAGWIWAAIIARKFFVYEKKSYTDAPG</sequence>
<comment type="caution">
    <text evidence="1">The sequence shown here is derived from an EMBL/GenBank/DDBJ whole genome shotgun (WGS) entry which is preliminary data.</text>
</comment>
<organism evidence="1">
    <name type="scientific">Salmonella enterica subsp. enterica serovar Kottbus</name>
    <dbReference type="NCBI Taxonomy" id="224727"/>
    <lineage>
        <taxon>Bacteria</taxon>
        <taxon>Pseudomonadati</taxon>
        <taxon>Pseudomonadota</taxon>
        <taxon>Gammaproteobacteria</taxon>
        <taxon>Enterobacterales</taxon>
        <taxon>Enterobacteriaceae</taxon>
        <taxon>Salmonella</taxon>
    </lineage>
</organism>
<name>A0A5U6MF52_SALET</name>
<evidence type="ECO:0000313" key="1">
    <source>
        <dbReference type="EMBL" id="EBQ9796769.1"/>
    </source>
</evidence>
<dbReference type="EMBL" id="AAGQTM010000029">
    <property type="protein sequence ID" value="EBQ9796769.1"/>
    <property type="molecule type" value="Genomic_DNA"/>
</dbReference>
<accession>A0A5U6MF52</accession>
<dbReference type="AlphaFoldDB" id="A0A5U6MF52"/>
<reference evidence="1" key="1">
    <citation type="submission" date="2018-06" db="EMBL/GenBank/DDBJ databases">
        <authorList>
            <person name="Ashton P.M."/>
            <person name="Dallman T."/>
            <person name="Nair S."/>
            <person name="De Pinna E."/>
            <person name="Peters T."/>
            <person name="Grant K."/>
        </authorList>
    </citation>
    <scope>NUCLEOTIDE SEQUENCE</scope>
    <source>
        <strain evidence="1">430336</strain>
    </source>
</reference>